<dbReference type="SMART" id="SM00175">
    <property type="entry name" value="RAB"/>
    <property type="match status" value="1"/>
</dbReference>
<dbReference type="STRING" id="43700.ENSMALP00000002286"/>
<protein>
    <recommendedName>
        <fullName evidence="6">Small monomeric GTPase</fullName>
    </recommendedName>
</protein>
<feature type="region of interest" description="Disordered" evidence="3">
    <location>
        <begin position="1"/>
        <end position="37"/>
    </location>
</feature>
<dbReference type="AlphaFoldDB" id="A0A3Q3IPA7"/>
<dbReference type="PROSITE" id="PS51419">
    <property type="entry name" value="RAB"/>
    <property type="match status" value="1"/>
</dbReference>
<reference evidence="4" key="2">
    <citation type="submission" date="2025-09" db="UniProtKB">
        <authorList>
            <consortium name="Ensembl"/>
        </authorList>
    </citation>
    <scope>IDENTIFICATION</scope>
</reference>
<dbReference type="SUPFAM" id="SSF52540">
    <property type="entry name" value="P-loop containing nucleoside triphosphate hydrolases"/>
    <property type="match status" value="1"/>
</dbReference>
<feature type="compositionally biased region" description="Low complexity" evidence="3">
    <location>
        <begin position="1"/>
        <end position="18"/>
    </location>
</feature>
<dbReference type="Ensembl" id="ENSMALT00000002350.1">
    <property type="protein sequence ID" value="ENSMALP00000002286.1"/>
    <property type="gene ID" value="ENSMALG00000001707.1"/>
</dbReference>
<evidence type="ECO:0000313" key="5">
    <source>
        <dbReference type="Proteomes" id="UP000261600"/>
    </source>
</evidence>
<dbReference type="PRINTS" id="PR00449">
    <property type="entry name" value="RASTRNSFRMNG"/>
</dbReference>
<keyword evidence="1" id="KW-0547">Nucleotide-binding</keyword>
<keyword evidence="2" id="KW-0342">GTP-binding</keyword>
<dbReference type="InterPro" id="IPR050227">
    <property type="entry name" value="Rab"/>
</dbReference>
<evidence type="ECO:0000256" key="1">
    <source>
        <dbReference type="ARBA" id="ARBA00022741"/>
    </source>
</evidence>
<dbReference type="Proteomes" id="UP000261600">
    <property type="component" value="Unplaced"/>
</dbReference>
<evidence type="ECO:0000313" key="4">
    <source>
        <dbReference type="Ensembl" id="ENSMALP00000002286.1"/>
    </source>
</evidence>
<dbReference type="SMART" id="SM00173">
    <property type="entry name" value="RAS"/>
    <property type="match status" value="1"/>
</dbReference>
<dbReference type="GO" id="GO:0003924">
    <property type="term" value="F:GTPase activity"/>
    <property type="evidence" value="ECO:0007669"/>
    <property type="project" value="InterPro"/>
</dbReference>
<organism evidence="4 5">
    <name type="scientific">Monopterus albus</name>
    <name type="common">Swamp eel</name>
    <dbReference type="NCBI Taxonomy" id="43700"/>
    <lineage>
        <taxon>Eukaryota</taxon>
        <taxon>Metazoa</taxon>
        <taxon>Chordata</taxon>
        <taxon>Craniata</taxon>
        <taxon>Vertebrata</taxon>
        <taxon>Euteleostomi</taxon>
        <taxon>Actinopterygii</taxon>
        <taxon>Neopterygii</taxon>
        <taxon>Teleostei</taxon>
        <taxon>Neoteleostei</taxon>
        <taxon>Acanthomorphata</taxon>
        <taxon>Anabantaria</taxon>
        <taxon>Synbranchiformes</taxon>
        <taxon>Synbranchidae</taxon>
        <taxon>Monopterus</taxon>
    </lineage>
</organism>
<sequence length="213" mass="23568">MSTTPSGNGSTNSVSPSVHDVKAKSKKKKKKSPGMTQQKIKKEGLFALTLLFNVVLVGNSRLGKTSLLHSFSEGCFHPFTTATMGTDYSVQTLTRDNMEVAMELLDTGSQEGYCSITKQFFHKGDGVVVQEKGYPSDSEASFKEAEQLACKNKVMLFEVSAYTGKNVTRHESLTHVARMLMEQEDRARHTTVILKKKKKRSVCCCQESADVKE</sequence>
<keyword evidence="5" id="KW-1185">Reference proteome</keyword>
<accession>A0A3Q3IPA7</accession>
<evidence type="ECO:0008006" key="6">
    <source>
        <dbReference type="Google" id="ProtNLM"/>
    </source>
</evidence>
<name>A0A3Q3IPA7_MONAL</name>
<dbReference type="Gene3D" id="3.40.50.300">
    <property type="entry name" value="P-loop containing nucleotide triphosphate hydrolases"/>
    <property type="match status" value="1"/>
</dbReference>
<evidence type="ECO:0000256" key="2">
    <source>
        <dbReference type="ARBA" id="ARBA00023134"/>
    </source>
</evidence>
<dbReference type="InterPro" id="IPR027417">
    <property type="entry name" value="P-loop_NTPase"/>
</dbReference>
<dbReference type="InterPro" id="IPR001806">
    <property type="entry name" value="Small_GTPase"/>
</dbReference>
<evidence type="ECO:0000256" key="3">
    <source>
        <dbReference type="SAM" id="MobiDB-lite"/>
    </source>
</evidence>
<dbReference type="GO" id="GO:0005525">
    <property type="term" value="F:GTP binding"/>
    <property type="evidence" value="ECO:0007669"/>
    <property type="project" value="UniProtKB-KW"/>
</dbReference>
<dbReference type="Pfam" id="PF00071">
    <property type="entry name" value="Ras"/>
    <property type="match status" value="1"/>
</dbReference>
<dbReference type="PANTHER" id="PTHR47977">
    <property type="entry name" value="RAS-RELATED PROTEIN RAB"/>
    <property type="match status" value="1"/>
</dbReference>
<proteinExistence type="predicted"/>
<reference evidence="4" key="1">
    <citation type="submission" date="2025-08" db="UniProtKB">
        <authorList>
            <consortium name="Ensembl"/>
        </authorList>
    </citation>
    <scope>IDENTIFICATION</scope>
</reference>